<evidence type="ECO:0000313" key="3">
    <source>
        <dbReference type="EMBL" id="RVT53538.1"/>
    </source>
</evidence>
<evidence type="ECO:0000313" key="4">
    <source>
        <dbReference type="Proteomes" id="UP000288178"/>
    </source>
</evidence>
<dbReference type="Pfam" id="PF13450">
    <property type="entry name" value="NAD_binding_8"/>
    <property type="match status" value="1"/>
</dbReference>
<dbReference type="PANTHER" id="PTHR42877:SF4">
    <property type="entry name" value="FAD_NAD(P)-BINDING DOMAIN-CONTAINING PROTEIN-RELATED"/>
    <property type="match status" value="1"/>
</dbReference>
<dbReference type="InterPro" id="IPR033140">
    <property type="entry name" value="Lipase_GDXG_put_SER_AS"/>
</dbReference>
<dbReference type="InterPro" id="IPR029058">
    <property type="entry name" value="AB_hydrolase_fold"/>
</dbReference>
<dbReference type="Proteomes" id="UP000288178">
    <property type="component" value="Unassembled WGS sequence"/>
</dbReference>
<dbReference type="SUPFAM" id="SSF53474">
    <property type="entry name" value="alpha/beta-Hydrolases"/>
    <property type="match status" value="1"/>
</dbReference>
<dbReference type="AlphaFoldDB" id="A0A3S2WWP2"/>
<feature type="active site" evidence="1">
    <location>
        <position position="156"/>
    </location>
</feature>
<keyword evidence="4" id="KW-1185">Reference proteome</keyword>
<dbReference type="Gene3D" id="3.50.50.60">
    <property type="entry name" value="FAD/NAD(P)-binding domain"/>
    <property type="match status" value="2"/>
</dbReference>
<evidence type="ECO:0000259" key="2">
    <source>
        <dbReference type="Pfam" id="PF07859"/>
    </source>
</evidence>
<keyword evidence="3" id="KW-0378">Hydrolase</keyword>
<reference evidence="3 4" key="1">
    <citation type="submission" date="2019-01" db="EMBL/GenBank/DDBJ databases">
        <authorList>
            <person name="Chen W.-M."/>
        </authorList>
    </citation>
    <scope>NUCLEOTIDE SEQUENCE [LARGE SCALE GENOMIC DNA]</scope>
    <source>
        <strain evidence="3 4">ICH-3</strain>
    </source>
</reference>
<dbReference type="InterPro" id="IPR036188">
    <property type="entry name" value="FAD/NAD-bd_sf"/>
</dbReference>
<dbReference type="PROSITE" id="PS01174">
    <property type="entry name" value="LIPASE_GDXG_SER"/>
    <property type="match status" value="1"/>
</dbReference>
<dbReference type="Pfam" id="PF07859">
    <property type="entry name" value="Abhydrolase_3"/>
    <property type="match status" value="1"/>
</dbReference>
<dbReference type="OrthoDB" id="9766402at2"/>
<dbReference type="GO" id="GO:0016787">
    <property type="term" value="F:hydrolase activity"/>
    <property type="evidence" value="ECO:0007669"/>
    <property type="project" value="UniProtKB-KW"/>
</dbReference>
<evidence type="ECO:0000256" key="1">
    <source>
        <dbReference type="PROSITE-ProRule" id="PRU10038"/>
    </source>
</evidence>
<organism evidence="3 4">
    <name type="scientific">Rubrivivax albus</name>
    <dbReference type="NCBI Taxonomy" id="2499835"/>
    <lineage>
        <taxon>Bacteria</taxon>
        <taxon>Pseudomonadati</taxon>
        <taxon>Pseudomonadota</taxon>
        <taxon>Betaproteobacteria</taxon>
        <taxon>Burkholderiales</taxon>
        <taxon>Sphaerotilaceae</taxon>
        <taxon>Rubrivivax</taxon>
    </lineage>
</organism>
<dbReference type="Gene3D" id="3.40.50.1820">
    <property type="entry name" value="alpha/beta hydrolase"/>
    <property type="match status" value="1"/>
</dbReference>
<gene>
    <name evidence="3" type="ORF">ENE75_01140</name>
</gene>
<dbReference type="EMBL" id="SACT01000001">
    <property type="protein sequence ID" value="RVT53538.1"/>
    <property type="molecule type" value="Genomic_DNA"/>
</dbReference>
<proteinExistence type="predicted"/>
<dbReference type="PANTHER" id="PTHR42877">
    <property type="entry name" value="L-ORNITHINE N(5)-MONOOXYGENASE-RELATED"/>
    <property type="match status" value="1"/>
</dbReference>
<accession>A0A3S2WWP2</accession>
<sequence length="803" mass="86841">MSIHTVAPPGGLREVVAAAALRLLLQGLLKPVLSPRVPLALQRSWLRGLAALTLAPRGVRFERSTLAGVPGEWVQPVAASGVGALLYLHGGAYCIGAPRTHRAITGHLARFSGRPVFVPDYRLAPEHPFPAARDDALACLQALQAAHGPVVIAGDSAGGGLALATALAQRDHGGPMPAGLWLLSPWVELPAGQADASTAPAPPGEAMLSAAWASACAAHYRGPTPASDPGCSPLRAELAGLPPVWLQVGTDELLHAQGLRLHDRLEDAGVPVYAEVAQRRWHVWQLHAGVLPGATAAVRRAAAFSAQVLAGEQPLTAPPAPGAARRHRVLVLGAGMSGLCTAIQLKRAGIHDFVMLEQSSGLGGTWWDNRYPGARVDVPAPLYSFSFAPYPHWRRRFAAAPEIQAYMEHCATRYGVRAHLRLGSTVTAAHWDEAAALWCLRTADGRTYEAPWFVCSTGPLSQARWPDIPGLADFAGTRLHSARWDTQVPLAGRRVGVIGTGSTASQLIPPLASQATQLTVFQRTANWVLPRLDRRYGVIDRTLMRVPGVARAVHRFWYAVLEWGRRGFDEGTAARASMLRLAQKQLAVVQDPALRAALQPPYPLGCKRIIYSNDFYPALTQPNVSLVTEGIEHITPQGVRTTDGREHPLDALVCATGFDTTHLLASIDLRGRDGQRLADLWHDGPAAHRGVTVPGFPNLFLMLGPNTATGHTSTLLFVEPQVRFVIDAMQRTEAAGHKTFEVRHDAFDLHNAGLQARLRGSVWSQCRSWYRTESGRITALWPGFTAEYVRDLTHPDWREYDIA</sequence>
<dbReference type="InterPro" id="IPR051209">
    <property type="entry name" value="FAD-bind_Monooxygenase_sf"/>
</dbReference>
<dbReference type="InterPro" id="IPR013094">
    <property type="entry name" value="AB_hydrolase_3"/>
</dbReference>
<comment type="caution">
    <text evidence="3">The sequence shown here is derived from an EMBL/GenBank/DDBJ whole genome shotgun (WGS) entry which is preliminary data.</text>
</comment>
<dbReference type="SUPFAM" id="SSF51905">
    <property type="entry name" value="FAD/NAD(P)-binding domain"/>
    <property type="match status" value="1"/>
</dbReference>
<feature type="domain" description="Alpha/beta hydrolase fold-3" evidence="2">
    <location>
        <begin position="85"/>
        <end position="285"/>
    </location>
</feature>
<protein>
    <submittedName>
        <fullName evidence="3">Steryl acetyl hydrolase</fullName>
    </submittedName>
</protein>
<dbReference type="RefSeq" id="WP_128194788.1">
    <property type="nucleotide sequence ID" value="NZ_SACT01000001.1"/>
</dbReference>
<name>A0A3S2WWP2_9BURK</name>